<feature type="binding site" evidence="5">
    <location>
        <position position="28"/>
    </location>
    <ligand>
        <name>substrate</name>
    </ligand>
</feature>
<accession>A0ABN4HPA3</accession>
<gene>
    <name evidence="5 7" type="primary">ppa</name>
    <name evidence="6" type="ORF">CleRT_04330</name>
    <name evidence="7" type="ORF">CleRT_05770</name>
</gene>
<evidence type="ECO:0000313" key="8">
    <source>
        <dbReference type="Proteomes" id="UP000063965"/>
    </source>
</evidence>
<comment type="similarity">
    <text evidence="5">Belongs to the PPase family.</text>
</comment>
<name>A0ABN4HPA3_9COXI</name>
<feature type="binding site" evidence="5">
    <location>
        <position position="101"/>
    </location>
    <ligand>
        <name>Mg(2+)</name>
        <dbReference type="ChEBI" id="CHEBI:18420"/>
        <label>1</label>
    </ligand>
</feature>
<dbReference type="EC" id="3.6.1.1" evidence="5"/>
<keyword evidence="3 5" id="KW-0378">Hydrolase</keyword>
<evidence type="ECO:0000256" key="4">
    <source>
        <dbReference type="ARBA" id="ARBA00022842"/>
    </source>
</evidence>
<dbReference type="InterPro" id="IPR036649">
    <property type="entry name" value="Pyrophosphatase_sf"/>
</dbReference>
<dbReference type="Proteomes" id="UP000063965">
    <property type="component" value="Chromosome"/>
</dbReference>
<dbReference type="PROSITE" id="PS00387">
    <property type="entry name" value="PPASE"/>
    <property type="match status" value="1"/>
</dbReference>
<feature type="binding site" evidence="5">
    <location>
        <position position="64"/>
    </location>
    <ligand>
        <name>Mg(2+)</name>
        <dbReference type="ChEBI" id="CHEBI:18420"/>
        <label>1</label>
    </ligand>
</feature>
<dbReference type="EMBL" id="CP011126">
    <property type="protein sequence ID" value="AKQ33467.1"/>
    <property type="molecule type" value="Genomic_DNA"/>
</dbReference>
<organism evidence="7 8">
    <name type="scientific">Candidatus Coxiella mudrowiae</name>
    <dbReference type="NCBI Taxonomy" id="2054173"/>
    <lineage>
        <taxon>Bacteria</taxon>
        <taxon>Pseudomonadati</taxon>
        <taxon>Pseudomonadota</taxon>
        <taxon>Gammaproteobacteria</taxon>
        <taxon>Legionellales</taxon>
        <taxon>Coxiellaceae</taxon>
        <taxon>Coxiella</taxon>
    </lineage>
</organism>
<comment type="subunit">
    <text evidence="5">Homohexamer.</text>
</comment>
<proteinExistence type="inferred from homology"/>
<feature type="binding site" evidence="5">
    <location>
        <position position="69"/>
    </location>
    <ligand>
        <name>Mg(2+)</name>
        <dbReference type="ChEBI" id="CHEBI:18420"/>
        <label>2</label>
    </ligand>
</feature>
<keyword evidence="5" id="KW-0963">Cytoplasm</keyword>
<comment type="cofactor">
    <cofactor evidence="1 5">
        <name>Mg(2+)</name>
        <dbReference type="ChEBI" id="CHEBI:18420"/>
    </cofactor>
</comment>
<dbReference type="SUPFAM" id="SSF50324">
    <property type="entry name" value="Inorganic pyrophosphatase"/>
    <property type="match status" value="1"/>
</dbReference>
<comment type="function">
    <text evidence="5">Catalyzes the hydrolysis of inorganic pyrophosphate (PPi) forming two phosphate ions.</text>
</comment>
<evidence type="ECO:0000313" key="6">
    <source>
        <dbReference type="EMBL" id="AKQ33380.1"/>
    </source>
</evidence>
<feature type="binding site" evidence="5">
    <location>
        <position position="54"/>
    </location>
    <ligand>
        <name>substrate</name>
    </ligand>
</feature>
<sequence length="175" mass="20146">MTLTVSVGKDINNFNTIIEIPMNGGEVKYEYNKEFRFLTVDRFIPTAMRYPCNYGFVPNTLAEDGDPLDVLVMTPVPLQPGTLMRVRAVGLMRMEDEAGKDSKILTFPLAKACREYESIQSIKDVSPFLLDIIAYFFEHYKDLEPTNKWVKVKGWEDKDAAEKEFQASIRRFEKS</sequence>
<feature type="binding site" evidence="5">
    <location>
        <position position="42"/>
    </location>
    <ligand>
        <name>substrate</name>
    </ligand>
</feature>
<feature type="binding site" evidence="5">
    <location>
        <position position="69"/>
    </location>
    <ligand>
        <name>Mg(2+)</name>
        <dbReference type="ChEBI" id="CHEBI:18420"/>
        <label>1</label>
    </ligand>
</feature>
<dbReference type="InterPro" id="IPR008162">
    <property type="entry name" value="Pyrophosphatase"/>
</dbReference>
<dbReference type="HAMAP" id="MF_00209">
    <property type="entry name" value="Inorganic_PPase"/>
    <property type="match status" value="1"/>
</dbReference>
<reference evidence="7 8" key="1">
    <citation type="journal article" date="2015" name="Genome Biol. Evol.">
        <title>Distinctive Genome Reduction Rates Revealed by Genomic Analyses of Two Coxiella-Like Endosymbionts in Ticks.</title>
        <authorList>
            <person name="Gottlieb Y."/>
            <person name="Lalzar I."/>
            <person name="Klasson L."/>
        </authorList>
    </citation>
    <scope>NUCLEOTIDE SEQUENCE [LARGE SCALE GENOMIC DNA]</scope>
    <source>
        <strain evidence="7 8">CRt</strain>
    </source>
</reference>
<comment type="catalytic activity">
    <reaction evidence="5">
        <text>diphosphate + H2O = 2 phosphate + H(+)</text>
        <dbReference type="Rhea" id="RHEA:24576"/>
        <dbReference type="ChEBI" id="CHEBI:15377"/>
        <dbReference type="ChEBI" id="CHEBI:15378"/>
        <dbReference type="ChEBI" id="CHEBI:33019"/>
        <dbReference type="ChEBI" id="CHEBI:43474"/>
        <dbReference type="EC" id="3.6.1.1"/>
    </reaction>
</comment>
<dbReference type="NCBIfam" id="NF002317">
    <property type="entry name" value="PRK01250.1"/>
    <property type="match status" value="1"/>
</dbReference>
<dbReference type="EMBL" id="CP011126">
    <property type="protein sequence ID" value="AKQ33380.1"/>
    <property type="molecule type" value="Genomic_DNA"/>
</dbReference>
<keyword evidence="8" id="KW-1185">Reference proteome</keyword>
<dbReference type="PANTHER" id="PTHR10286">
    <property type="entry name" value="INORGANIC PYROPHOSPHATASE"/>
    <property type="match status" value="1"/>
</dbReference>
<feature type="binding site" evidence="5">
    <location>
        <position position="140"/>
    </location>
    <ligand>
        <name>substrate</name>
    </ligand>
</feature>
<keyword evidence="4 5" id="KW-0460">Magnesium</keyword>
<evidence type="ECO:0000256" key="2">
    <source>
        <dbReference type="ARBA" id="ARBA00022723"/>
    </source>
</evidence>
<protein>
    <recommendedName>
        <fullName evidence="5">Inorganic pyrophosphatase</fullName>
        <ecNumber evidence="5">3.6.1.1</ecNumber>
    </recommendedName>
    <alternativeName>
        <fullName evidence="5">Pyrophosphate phospho-hydrolase</fullName>
        <shortName evidence="5">PPase</shortName>
    </alternativeName>
</protein>
<comment type="subcellular location">
    <subcellularLocation>
        <location evidence="5">Cytoplasm</location>
    </subcellularLocation>
</comment>
<evidence type="ECO:0000256" key="3">
    <source>
        <dbReference type="ARBA" id="ARBA00022801"/>
    </source>
</evidence>
<evidence type="ECO:0000256" key="1">
    <source>
        <dbReference type="ARBA" id="ARBA00001946"/>
    </source>
</evidence>
<dbReference type="RefSeq" id="WP_048875033.1">
    <property type="nucleotide sequence ID" value="NZ_CP011126.1"/>
</dbReference>
<dbReference type="Pfam" id="PF00719">
    <property type="entry name" value="Pyrophosphatase"/>
    <property type="match status" value="1"/>
</dbReference>
<keyword evidence="2 5" id="KW-0479">Metal-binding</keyword>
<evidence type="ECO:0000256" key="5">
    <source>
        <dbReference type="HAMAP-Rule" id="MF_00209"/>
    </source>
</evidence>
<dbReference type="CDD" id="cd00412">
    <property type="entry name" value="pyrophosphatase"/>
    <property type="match status" value="1"/>
</dbReference>
<dbReference type="Gene3D" id="3.90.80.10">
    <property type="entry name" value="Inorganic pyrophosphatase"/>
    <property type="match status" value="1"/>
</dbReference>
<evidence type="ECO:0000313" key="7">
    <source>
        <dbReference type="EMBL" id="AKQ33467.1"/>
    </source>
</evidence>